<dbReference type="SUPFAM" id="SSF55205">
    <property type="entry name" value="EPT/RTPC-like"/>
    <property type="match status" value="1"/>
</dbReference>
<gene>
    <name evidence="2" type="ORF">PVAG01_09058</name>
</gene>
<dbReference type="InterPro" id="IPR013792">
    <property type="entry name" value="RNA3'P_cycl/enolpyr_Trfase_a/b"/>
</dbReference>
<dbReference type="Proteomes" id="UP001629113">
    <property type="component" value="Unassembled WGS sequence"/>
</dbReference>
<evidence type="ECO:0000259" key="1">
    <source>
        <dbReference type="Pfam" id="PF01137"/>
    </source>
</evidence>
<dbReference type="InterPro" id="IPR036553">
    <property type="entry name" value="RPTC_insert"/>
</dbReference>
<dbReference type="Pfam" id="PF01137">
    <property type="entry name" value="RTC"/>
    <property type="match status" value="1"/>
</dbReference>
<dbReference type="InterPro" id="IPR000228">
    <property type="entry name" value="RNA3'_term_phos_cyc"/>
</dbReference>
<dbReference type="InterPro" id="IPR037136">
    <property type="entry name" value="RNA3'_phos_cyclase_dom_sf"/>
</dbReference>
<feature type="domain" description="RNA 3'-terminal phosphate cyclase" evidence="1">
    <location>
        <begin position="11"/>
        <end position="371"/>
    </location>
</feature>
<reference evidence="2 3" key="1">
    <citation type="submission" date="2024-06" db="EMBL/GenBank/DDBJ databases">
        <title>Complete genome of Phlyctema vagabunda strain 19-DSS-EL-015.</title>
        <authorList>
            <person name="Fiorenzani C."/>
        </authorList>
    </citation>
    <scope>NUCLEOTIDE SEQUENCE [LARGE SCALE GENOMIC DNA]</scope>
    <source>
        <strain evidence="2 3">19-DSS-EL-015</strain>
    </source>
</reference>
<dbReference type="InterPro" id="IPR023797">
    <property type="entry name" value="RNA3'_phos_cyclase_dom"/>
</dbReference>
<dbReference type="PANTHER" id="PTHR11096">
    <property type="entry name" value="RNA 3' TERMINAL PHOSPHATE CYCLASE"/>
    <property type="match status" value="1"/>
</dbReference>
<comment type="caution">
    <text evidence="2">The sequence shown here is derived from an EMBL/GenBank/DDBJ whole genome shotgun (WGS) entry which is preliminary data.</text>
</comment>
<evidence type="ECO:0000313" key="3">
    <source>
        <dbReference type="Proteomes" id="UP001629113"/>
    </source>
</evidence>
<dbReference type="PANTHER" id="PTHR11096:SF0">
    <property type="entry name" value="RNA 3'-TERMINAL PHOSPHATE CYCLASE"/>
    <property type="match status" value="1"/>
</dbReference>
<dbReference type="Gene3D" id="3.65.10.20">
    <property type="entry name" value="RNA 3'-terminal phosphate cyclase domain"/>
    <property type="match status" value="1"/>
</dbReference>
<keyword evidence="3" id="KW-1185">Reference proteome</keyword>
<name>A0ABR4P6N9_9HELO</name>
<organism evidence="2 3">
    <name type="scientific">Phlyctema vagabunda</name>
    <dbReference type="NCBI Taxonomy" id="108571"/>
    <lineage>
        <taxon>Eukaryota</taxon>
        <taxon>Fungi</taxon>
        <taxon>Dikarya</taxon>
        <taxon>Ascomycota</taxon>
        <taxon>Pezizomycotina</taxon>
        <taxon>Leotiomycetes</taxon>
        <taxon>Helotiales</taxon>
        <taxon>Dermateaceae</taxon>
        <taxon>Phlyctema</taxon>
    </lineage>
</organism>
<sequence length="381" mass="42050">MAMIRLDGRVGEGGGQVVRVAIGLSALTGVPVRIDNIVDKLFLLLAKYILGLKAQHVASIKWLAEATEAKVSGLIVGSRTIEFTPQLSPAEIKLDRTKIRIRSDTAASVLLVFQAILPFLLFAGDHVSSAIDLRIQGGTNVGWSLSYEYLDQVLLPSLERFGVIVKRKLQSRGWSLGRQSIGEVHFQITPLGLGCTLRSPDWPLERGFLSRIDVTIVVPAELIKDLKASLQFELDLVFPGVEAKFVLTEDSGDRARLYTLLVAHTTTGLRFGRDWLYDRSTKLKTVEFLSKEVSQKVVDDLDKEYRKGGVVDEFLQDQLVVFQALATGESSIPPTSRAFGSSSNRVDKTDEPFGDGSLHTTTARWVTSQLLPSTKWIDKGR</sequence>
<dbReference type="Gene3D" id="3.30.360.20">
    <property type="entry name" value="RNA 3'-terminal phosphate cyclase, insert domain"/>
    <property type="match status" value="1"/>
</dbReference>
<evidence type="ECO:0000313" key="2">
    <source>
        <dbReference type="EMBL" id="KAL3418837.1"/>
    </source>
</evidence>
<protein>
    <submittedName>
        <fullName evidence="2">RNA 3 -terminal phosphate cyclase</fullName>
    </submittedName>
</protein>
<accession>A0ABR4P6N9</accession>
<proteinExistence type="predicted"/>
<dbReference type="EMBL" id="JBFCZG010000008">
    <property type="protein sequence ID" value="KAL3418837.1"/>
    <property type="molecule type" value="Genomic_DNA"/>
</dbReference>